<dbReference type="Proteomes" id="UP000013827">
    <property type="component" value="Unassembled WGS sequence"/>
</dbReference>
<dbReference type="KEGG" id="ehx:EMIHUDRAFT_205416"/>
<keyword evidence="2" id="KW-0812">Transmembrane</keyword>
<evidence type="ECO:0000259" key="3">
    <source>
        <dbReference type="PROSITE" id="PS50076"/>
    </source>
</evidence>
<keyword evidence="2" id="KW-0472">Membrane</keyword>
<reference evidence="5" key="1">
    <citation type="journal article" date="2013" name="Nature">
        <title>Pan genome of the phytoplankton Emiliania underpins its global distribution.</title>
        <authorList>
            <person name="Read B.A."/>
            <person name="Kegel J."/>
            <person name="Klute M.J."/>
            <person name="Kuo A."/>
            <person name="Lefebvre S.C."/>
            <person name="Maumus F."/>
            <person name="Mayer C."/>
            <person name="Miller J."/>
            <person name="Monier A."/>
            <person name="Salamov A."/>
            <person name="Young J."/>
            <person name="Aguilar M."/>
            <person name="Claverie J.M."/>
            <person name="Frickenhaus S."/>
            <person name="Gonzalez K."/>
            <person name="Herman E.K."/>
            <person name="Lin Y.C."/>
            <person name="Napier J."/>
            <person name="Ogata H."/>
            <person name="Sarno A.F."/>
            <person name="Shmutz J."/>
            <person name="Schroeder D."/>
            <person name="de Vargas C."/>
            <person name="Verret F."/>
            <person name="von Dassow P."/>
            <person name="Valentin K."/>
            <person name="Van de Peer Y."/>
            <person name="Wheeler G."/>
            <person name="Dacks J.B."/>
            <person name="Delwiche C.F."/>
            <person name="Dyhrman S.T."/>
            <person name="Glockner G."/>
            <person name="John U."/>
            <person name="Richards T."/>
            <person name="Worden A.Z."/>
            <person name="Zhang X."/>
            <person name="Grigoriev I.V."/>
            <person name="Allen A.E."/>
            <person name="Bidle K."/>
            <person name="Borodovsky M."/>
            <person name="Bowler C."/>
            <person name="Brownlee C."/>
            <person name="Cock J.M."/>
            <person name="Elias M."/>
            <person name="Gladyshev V.N."/>
            <person name="Groth M."/>
            <person name="Guda C."/>
            <person name="Hadaegh A."/>
            <person name="Iglesias-Rodriguez M.D."/>
            <person name="Jenkins J."/>
            <person name="Jones B.M."/>
            <person name="Lawson T."/>
            <person name="Leese F."/>
            <person name="Lindquist E."/>
            <person name="Lobanov A."/>
            <person name="Lomsadze A."/>
            <person name="Malik S.B."/>
            <person name="Marsh M.E."/>
            <person name="Mackinder L."/>
            <person name="Mock T."/>
            <person name="Mueller-Roeber B."/>
            <person name="Pagarete A."/>
            <person name="Parker M."/>
            <person name="Probert I."/>
            <person name="Quesneville H."/>
            <person name="Raines C."/>
            <person name="Rensing S.A."/>
            <person name="Riano-Pachon D.M."/>
            <person name="Richier S."/>
            <person name="Rokitta S."/>
            <person name="Shiraiwa Y."/>
            <person name="Soanes D.M."/>
            <person name="van der Giezen M."/>
            <person name="Wahlund T.M."/>
            <person name="Williams B."/>
            <person name="Wilson W."/>
            <person name="Wolfe G."/>
            <person name="Wurch L.L."/>
        </authorList>
    </citation>
    <scope>NUCLEOTIDE SEQUENCE</scope>
</reference>
<dbReference type="PaxDb" id="2903-EOD13631"/>
<feature type="compositionally biased region" description="Low complexity" evidence="1">
    <location>
        <begin position="29"/>
        <end position="41"/>
    </location>
</feature>
<accession>A0A0D3JSB2</accession>
<dbReference type="RefSeq" id="XP_005766060.1">
    <property type="nucleotide sequence ID" value="XM_005766003.1"/>
</dbReference>
<dbReference type="Pfam" id="PF00226">
    <property type="entry name" value="DnaJ"/>
    <property type="match status" value="1"/>
</dbReference>
<protein>
    <recommendedName>
        <fullName evidence="3">J domain-containing protein</fullName>
    </recommendedName>
</protein>
<keyword evidence="2" id="KW-1133">Transmembrane helix</keyword>
<name>A0A0D3JSB2_EMIH1</name>
<dbReference type="CDD" id="cd06257">
    <property type="entry name" value="DnaJ"/>
    <property type="match status" value="1"/>
</dbReference>
<dbReference type="RefSeq" id="XP_005778826.1">
    <property type="nucleotide sequence ID" value="XM_005778769.1"/>
</dbReference>
<dbReference type="EnsemblProtists" id="EOD13631">
    <property type="protein sequence ID" value="EOD13631"/>
    <property type="gene ID" value="EMIHUDRAFT_246766"/>
</dbReference>
<dbReference type="GeneID" id="17271943"/>
<organism evidence="4 5">
    <name type="scientific">Emiliania huxleyi (strain CCMP1516)</name>
    <dbReference type="NCBI Taxonomy" id="280463"/>
    <lineage>
        <taxon>Eukaryota</taxon>
        <taxon>Haptista</taxon>
        <taxon>Haptophyta</taxon>
        <taxon>Prymnesiophyceae</taxon>
        <taxon>Isochrysidales</taxon>
        <taxon>Noelaerhabdaceae</taxon>
        <taxon>Emiliania</taxon>
    </lineage>
</organism>
<feature type="transmembrane region" description="Helical" evidence="2">
    <location>
        <begin position="44"/>
        <end position="64"/>
    </location>
</feature>
<evidence type="ECO:0000256" key="2">
    <source>
        <dbReference type="SAM" id="Phobius"/>
    </source>
</evidence>
<keyword evidence="5" id="KW-1185">Reference proteome</keyword>
<dbReference type="AlphaFoldDB" id="A0A0D3JSB2"/>
<dbReference type="EnsemblProtists" id="EOD26397">
    <property type="protein sequence ID" value="EOD26397"/>
    <property type="gene ID" value="EMIHUDRAFT_205416"/>
</dbReference>
<dbReference type="InterPro" id="IPR001623">
    <property type="entry name" value="DnaJ_domain"/>
</dbReference>
<feature type="region of interest" description="Disordered" evidence="1">
    <location>
        <begin position="89"/>
        <end position="144"/>
    </location>
</feature>
<dbReference type="SMART" id="SM00271">
    <property type="entry name" value="DnaJ"/>
    <property type="match status" value="1"/>
</dbReference>
<dbReference type="KEGG" id="ehx:EMIHUDRAFT_246766"/>
<dbReference type="HOGENOM" id="CLU_1291069_0_0_1"/>
<reference evidence="4" key="2">
    <citation type="submission" date="2024-10" db="UniProtKB">
        <authorList>
            <consortium name="EnsemblProtists"/>
        </authorList>
    </citation>
    <scope>IDENTIFICATION</scope>
</reference>
<feature type="compositionally biased region" description="Basic and acidic residues" evidence="1">
    <location>
        <begin position="1"/>
        <end position="19"/>
    </location>
</feature>
<sequence>MPTLKEIQEARERRTERNLASHGITRGDSATPASATPSSPSSSVIFGLGIVGMAAGYAALAFRFRSLTAGPGRERFRAGSAEFRAAQQAAETFSRGSRRRAEAFSETRWRERSRGRSRYGATDEESRRRAEQQKQRDRRSETLSPGSLGWALGVLQLRSLEGLTEREAKASYHRLAKQCHPDTGGASADAEQFKRIGVAYEAISKFLRSRRSAP</sequence>
<dbReference type="GeneID" id="17259791"/>
<dbReference type="PROSITE" id="PS50076">
    <property type="entry name" value="DNAJ_2"/>
    <property type="match status" value="1"/>
</dbReference>
<evidence type="ECO:0000313" key="4">
    <source>
        <dbReference type="EnsemblProtists" id="EOD26397"/>
    </source>
</evidence>
<feature type="compositionally biased region" description="Basic and acidic residues" evidence="1">
    <location>
        <begin position="124"/>
        <end position="141"/>
    </location>
</feature>
<feature type="domain" description="J" evidence="3">
    <location>
        <begin position="147"/>
        <end position="214"/>
    </location>
</feature>
<feature type="compositionally biased region" description="Basic and acidic residues" evidence="1">
    <location>
        <begin position="99"/>
        <end position="114"/>
    </location>
</feature>
<evidence type="ECO:0000313" key="5">
    <source>
        <dbReference type="Proteomes" id="UP000013827"/>
    </source>
</evidence>
<dbReference type="SUPFAM" id="SSF46565">
    <property type="entry name" value="Chaperone J-domain"/>
    <property type="match status" value="1"/>
</dbReference>
<feature type="region of interest" description="Disordered" evidence="1">
    <location>
        <begin position="1"/>
        <end position="41"/>
    </location>
</feature>
<dbReference type="InterPro" id="IPR036869">
    <property type="entry name" value="J_dom_sf"/>
</dbReference>
<proteinExistence type="predicted"/>
<evidence type="ECO:0000256" key="1">
    <source>
        <dbReference type="SAM" id="MobiDB-lite"/>
    </source>
</evidence>
<dbReference type="Gene3D" id="1.10.287.110">
    <property type="entry name" value="DnaJ domain"/>
    <property type="match status" value="1"/>
</dbReference>